<dbReference type="Proteomes" id="UP000233837">
    <property type="component" value="Unassembled WGS sequence"/>
</dbReference>
<dbReference type="EMBL" id="KZ501977">
    <property type="protein sequence ID" value="PKU85318.1"/>
    <property type="molecule type" value="Genomic_DNA"/>
</dbReference>
<proteinExistence type="predicted"/>
<sequence>MTTNDRRPPAAVGGIEDRRSTGYAIFGGARDVSSSPPTFGDDRSLVFSGLKTASLGNKHLIINEGGKMMKKQLLEVPDKGKGKIIEETMEKTEWPVKILNKMINAMVPRAISENNQMVDGMCNEDNVNLNSMLKESTKINELIHSLADLEEGEIHQTSTYTDLNEEKAVVEVIKDLEKDTSKIELEGVASVSTEKCDAENSGKVDYAVHIKKKRSKQLKEFGPINSSTRNWRLELEGKGTLGSNPNNLF</sequence>
<organism evidence="1 2">
    <name type="scientific">Dendrobium catenatum</name>
    <dbReference type="NCBI Taxonomy" id="906689"/>
    <lineage>
        <taxon>Eukaryota</taxon>
        <taxon>Viridiplantae</taxon>
        <taxon>Streptophyta</taxon>
        <taxon>Embryophyta</taxon>
        <taxon>Tracheophyta</taxon>
        <taxon>Spermatophyta</taxon>
        <taxon>Magnoliopsida</taxon>
        <taxon>Liliopsida</taxon>
        <taxon>Asparagales</taxon>
        <taxon>Orchidaceae</taxon>
        <taxon>Epidendroideae</taxon>
        <taxon>Malaxideae</taxon>
        <taxon>Dendrobiinae</taxon>
        <taxon>Dendrobium</taxon>
    </lineage>
</organism>
<dbReference type="AlphaFoldDB" id="A0A2I0XBL0"/>
<evidence type="ECO:0000313" key="2">
    <source>
        <dbReference type="Proteomes" id="UP000233837"/>
    </source>
</evidence>
<reference evidence="1 2" key="1">
    <citation type="journal article" date="2016" name="Sci. Rep.">
        <title>The Dendrobium catenatum Lindl. genome sequence provides insights into polysaccharide synthase, floral development and adaptive evolution.</title>
        <authorList>
            <person name="Zhang G.Q."/>
            <person name="Xu Q."/>
            <person name="Bian C."/>
            <person name="Tsai W.C."/>
            <person name="Yeh C.M."/>
            <person name="Liu K.W."/>
            <person name="Yoshida K."/>
            <person name="Zhang L.S."/>
            <person name="Chang S.B."/>
            <person name="Chen F."/>
            <person name="Shi Y."/>
            <person name="Su Y.Y."/>
            <person name="Zhang Y.Q."/>
            <person name="Chen L.J."/>
            <person name="Yin Y."/>
            <person name="Lin M."/>
            <person name="Huang H."/>
            <person name="Deng H."/>
            <person name="Wang Z.W."/>
            <person name="Zhu S.L."/>
            <person name="Zhao X."/>
            <person name="Deng C."/>
            <person name="Niu S.C."/>
            <person name="Huang J."/>
            <person name="Wang M."/>
            <person name="Liu G.H."/>
            <person name="Yang H.J."/>
            <person name="Xiao X.J."/>
            <person name="Hsiao Y.Y."/>
            <person name="Wu W.L."/>
            <person name="Chen Y.Y."/>
            <person name="Mitsuda N."/>
            <person name="Ohme-Takagi M."/>
            <person name="Luo Y.B."/>
            <person name="Van de Peer Y."/>
            <person name="Liu Z.J."/>
        </authorList>
    </citation>
    <scope>NUCLEOTIDE SEQUENCE [LARGE SCALE GENOMIC DNA]</scope>
    <source>
        <tissue evidence="1">The whole plant</tissue>
    </source>
</reference>
<gene>
    <name evidence="1" type="ORF">MA16_Dca003057</name>
</gene>
<reference evidence="1 2" key="2">
    <citation type="journal article" date="2017" name="Nature">
        <title>The Apostasia genome and the evolution of orchids.</title>
        <authorList>
            <person name="Zhang G.Q."/>
            <person name="Liu K.W."/>
            <person name="Li Z."/>
            <person name="Lohaus R."/>
            <person name="Hsiao Y.Y."/>
            <person name="Niu S.C."/>
            <person name="Wang J.Y."/>
            <person name="Lin Y.C."/>
            <person name="Xu Q."/>
            <person name="Chen L.J."/>
            <person name="Yoshida K."/>
            <person name="Fujiwara S."/>
            <person name="Wang Z.W."/>
            <person name="Zhang Y.Q."/>
            <person name="Mitsuda N."/>
            <person name="Wang M."/>
            <person name="Liu G.H."/>
            <person name="Pecoraro L."/>
            <person name="Huang H.X."/>
            <person name="Xiao X.J."/>
            <person name="Lin M."/>
            <person name="Wu X.Y."/>
            <person name="Wu W.L."/>
            <person name="Chen Y.Y."/>
            <person name="Chang S.B."/>
            <person name="Sakamoto S."/>
            <person name="Ohme-Takagi M."/>
            <person name="Yagi M."/>
            <person name="Zeng S.J."/>
            <person name="Shen C.Y."/>
            <person name="Yeh C.M."/>
            <person name="Luo Y.B."/>
            <person name="Tsai W.C."/>
            <person name="Van de Peer Y."/>
            <person name="Liu Z.J."/>
        </authorList>
    </citation>
    <scope>NUCLEOTIDE SEQUENCE [LARGE SCALE GENOMIC DNA]</scope>
    <source>
        <tissue evidence="1">The whole plant</tissue>
    </source>
</reference>
<keyword evidence="2" id="KW-1185">Reference proteome</keyword>
<name>A0A2I0XBL0_9ASPA</name>
<accession>A0A2I0XBL0</accession>
<evidence type="ECO:0000313" key="1">
    <source>
        <dbReference type="EMBL" id="PKU85318.1"/>
    </source>
</evidence>
<protein>
    <submittedName>
        <fullName evidence="1">Uncharacterized protein</fullName>
    </submittedName>
</protein>